<name>A0ABT5X794_9EURY</name>
<sequence>MRSDAGFVGFDGTENKRTILAIDAVKKAGGIEGDLNVLLRKPHGRAKSVLSKLVRLCDVQAYVSDATDQGKWESAGFSIQGGYQDFFEDSDFIMVGTPGDQEAPYVEAGLAHGCTVSLMGGAHRDKIRAALEEKGFEITDDLEADFSREFFFGLENYELFSKARPKVIQCTSCNTTGICRASLAARPLGLKMILGNIDRRQGDPHTVVRASPSAASIGKGVGHQGTDAGTIFEEVEYSIRASKIPTTVPHTSFLEFVFEGDVTPEEFLESLASTREVVVFPYADEGGKKHEWTSEILEAFLTGFERPISPEIFELLFSDAIIPVKLGDYTILQGVMMVEQMSIAVPNHVESYLLSAGYSAEKVHSTVDEALSCVHGVWPDRLST</sequence>
<evidence type="ECO:0000313" key="1">
    <source>
        <dbReference type="EMBL" id="MDF0590565.1"/>
    </source>
</evidence>
<dbReference type="Gene3D" id="3.30.360.10">
    <property type="entry name" value="Dihydrodipicolinate Reductase, domain 2"/>
    <property type="match status" value="1"/>
</dbReference>
<reference evidence="1 2" key="1">
    <citation type="submission" date="2023-03" db="EMBL/GenBank/DDBJ databases">
        <title>WGS of Methanotrichaceae archaeon Mx.</title>
        <authorList>
            <person name="Sorokin D.Y."/>
            <person name="Merkel A.Y."/>
        </authorList>
    </citation>
    <scope>NUCLEOTIDE SEQUENCE [LARGE SCALE GENOMIC DNA]</scope>
    <source>
        <strain evidence="1 2">Mx</strain>
    </source>
</reference>
<accession>A0ABT5X794</accession>
<keyword evidence="2" id="KW-1185">Reference proteome</keyword>
<proteinExistence type="predicted"/>
<evidence type="ECO:0000313" key="2">
    <source>
        <dbReference type="Proteomes" id="UP001220010"/>
    </source>
</evidence>
<comment type="caution">
    <text evidence="1">The sequence shown here is derived from an EMBL/GenBank/DDBJ whole genome shotgun (WGS) entry which is preliminary data.</text>
</comment>
<protein>
    <submittedName>
        <fullName evidence="1">Glyceraldehyde-3-phosphate dehydrogenase</fullName>
    </submittedName>
</protein>
<dbReference type="SUPFAM" id="SSF55347">
    <property type="entry name" value="Glyceraldehyde-3-phosphate dehydrogenase-like, C-terminal domain"/>
    <property type="match status" value="1"/>
</dbReference>
<dbReference type="CDD" id="cd18127">
    <property type="entry name" value="GAPDH_II_C"/>
    <property type="match status" value="1"/>
</dbReference>
<organism evidence="1 2">
    <name type="scientific">Candidatus Methanocrinis natronophilus</name>
    <dbReference type="NCBI Taxonomy" id="3033396"/>
    <lineage>
        <taxon>Archaea</taxon>
        <taxon>Methanobacteriati</taxon>
        <taxon>Methanobacteriota</taxon>
        <taxon>Stenosarchaea group</taxon>
        <taxon>Methanomicrobia</taxon>
        <taxon>Methanotrichales</taxon>
        <taxon>Methanotrichaceae</taxon>
        <taxon>Methanocrinis</taxon>
    </lineage>
</organism>
<gene>
    <name evidence="1" type="ORF">P0O15_05170</name>
</gene>
<dbReference type="RefSeq" id="WP_316966310.1">
    <property type="nucleotide sequence ID" value="NZ_JARFPK010000014.1"/>
</dbReference>
<dbReference type="Proteomes" id="UP001220010">
    <property type="component" value="Unassembled WGS sequence"/>
</dbReference>
<dbReference type="EMBL" id="JARFPK010000014">
    <property type="protein sequence ID" value="MDF0590565.1"/>
    <property type="molecule type" value="Genomic_DNA"/>
</dbReference>